<comment type="caution">
    <text evidence="1">The sequence shown here is derived from an EMBL/GenBank/DDBJ whole genome shotgun (WGS) entry which is preliminary data.</text>
</comment>
<proteinExistence type="predicted"/>
<accession>A0A077PYR8</accession>
<sequence length="52" mass="5932">MYALVGLLITPLSPISFYIFSKSFIFTPYSFLNRSSKSRLPESVVRKISISE</sequence>
<dbReference type="HOGENOM" id="CLU_3086308_0_0_6"/>
<evidence type="ECO:0000313" key="2">
    <source>
        <dbReference type="Proteomes" id="UP000028493"/>
    </source>
</evidence>
<dbReference type="Proteomes" id="UP000028493">
    <property type="component" value="Unassembled WGS sequence"/>
</dbReference>
<name>A0A077PYR8_XENBV</name>
<reference evidence="1" key="1">
    <citation type="submission" date="2013-07" db="EMBL/GenBank/DDBJ databases">
        <title>Sub-species coevolution in mutualistic symbiosis.</title>
        <authorList>
            <person name="Murfin K."/>
            <person name="Klassen J."/>
            <person name="Lee M."/>
            <person name="Forst S."/>
            <person name="Stock P."/>
            <person name="Goodrich-Blair H."/>
        </authorList>
    </citation>
    <scope>NUCLEOTIDE SEQUENCE [LARGE SCALE GENOMIC DNA]</scope>
    <source>
        <strain evidence="1">Kraussei Becker Underwood</strain>
    </source>
</reference>
<dbReference type="AlphaFoldDB" id="A0A077PYR8"/>
<protein>
    <submittedName>
        <fullName evidence="1">Uncharacterized protein</fullName>
    </submittedName>
</protein>
<organism evidence="1 2">
    <name type="scientific">Xenorhabdus bovienii str. kraussei Becker Underwood</name>
    <dbReference type="NCBI Taxonomy" id="1398204"/>
    <lineage>
        <taxon>Bacteria</taxon>
        <taxon>Pseudomonadati</taxon>
        <taxon>Pseudomonadota</taxon>
        <taxon>Gammaproteobacteria</taxon>
        <taxon>Enterobacterales</taxon>
        <taxon>Morganellaceae</taxon>
        <taxon>Xenorhabdus</taxon>
    </lineage>
</organism>
<evidence type="ECO:0000313" key="1">
    <source>
        <dbReference type="EMBL" id="CDH25851.1"/>
    </source>
</evidence>
<gene>
    <name evidence="1" type="ORF">XBKB1_4210004</name>
</gene>
<dbReference type="EMBL" id="CBSZ010000359">
    <property type="protein sequence ID" value="CDH25851.1"/>
    <property type="molecule type" value="Genomic_DNA"/>
</dbReference>